<protein>
    <recommendedName>
        <fullName evidence="5">F-box domain-containing protein</fullName>
    </recommendedName>
</protein>
<feature type="compositionally biased region" description="Basic residues" evidence="1">
    <location>
        <begin position="75"/>
        <end position="88"/>
    </location>
</feature>
<keyword evidence="4" id="KW-1185">Reference proteome</keyword>
<name>A0A559M8P1_9HELO</name>
<feature type="signal peptide" evidence="2">
    <location>
        <begin position="1"/>
        <end position="18"/>
    </location>
</feature>
<dbReference type="PANTHER" id="PTHR34755:SF4">
    <property type="entry name" value="F-BOX DOMAIN-CONTAINING PROTEIN"/>
    <property type="match status" value="1"/>
</dbReference>
<feature type="compositionally biased region" description="Polar residues" evidence="1">
    <location>
        <begin position="689"/>
        <end position="698"/>
    </location>
</feature>
<proteinExistence type="predicted"/>
<dbReference type="Gene3D" id="3.80.10.10">
    <property type="entry name" value="Ribonuclease Inhibitor"/>
    <property type="match status" value="1"/>
</dbReference>
<evidence type="ECO:0000256" key="1">
    <source>
        <dbReference type="SAM" id="MobiDB-lite"/>
    </source>
</evidence>
<evidence type="ECO:0000256" key="2">
    <source>
        <dbReference type="SAM" id="SignalP"/>
    </source>
</evidence>
<organism evidence="3 4">
    <name type="scientific">Lachnellula willkommii</name>
    <dbReference type="NCBI Taxonomy" id="215461"/>
    <lineage>
        <taxon>Eukaryota</taxon>
        <taxon>Fungi</taxon>
        <taxon>Dikarya</taxon>
        <taxon>Ascomycota</taxon>
        <taxon>Pezizomycotina</taxon>
        <taxon>Leotiomycetes</taxon>
        <taxon>Helotiales</taxon>
        <taxon>Lachnaceae</taxon>
        <taxon>Lachnellula</taxon>
    </lineage>
</organism>
<dbReference type="InterPro" id="IPR052109">
    <property type="entry name" value="SRRM_Domain-Containing"/>
</dbReference>
<feature type="region of interest" description="Disordered" evidence="1">
    <location>
        <begin position="622"/>
        <end position="698"/>
    </location>
</feature>
<feature type="compositionally biased region" description="Low complexity" evidence="1">
    <location>
        <begin position="645"/>
        <end position="658"/>
    </location>
</feature>
<feature type="compositionally biased region" description="Acidic residues" evidence="1">
    <location>
        <begin position="95"/>
        <end position="105"/>
    </location>
</feature>
<dbReference type="EMBL" id="QGML01001307">
    <property type="protein sequence ID" value="TVY89324.1"/>
    <property type="molecule type" value="Genomic_DNA"/>
</dbReference>
<comment type="caution">
    <text evidence="3">The sequence shown here is derived from an EMBL/GenBank/DDBJ whole genome shotgun (WGS) entry which is preliminary data.</text>
</comment>
<feature type="region of interest" description="Disordered" evidence="1">
    <location>
        <begin position="711"/>
        <end position="736"/>
    </location>
</feature>
<keyword evidence="2" id="KW-0732">Signal</keyword>
<dbReference type="PANTHER" id="PTHR34755">
    <property type="entry name" value="SERINE/ARGININE REPETITIVE MATRIX PROTEIN 3-RELATED"/>
    <property type="match status" value="1"/>
</dbReference>
<dbReference type="SUPFAM" id="SSF52047">
    <property type="entry name" value="RNI-like"/>
    <property type="match status" value="1"/>
</dbReference>
<dbReference type="AlphaFoldDB" id="A0A559M8P1"/>
<feature type="chain" id="PRO_5021780215" description="F-box domain-containing protein" evidence="2">
    <location>
        <begin position="19"/>
        <end position="800"/>
    </location>
</feature>
<dbReference type="InterPro" id="IPR032675">
    <property type="entry name" value="LRR_dom_sf"/>
</dbReference>
<feature type="non-terminal residue" evidence="3">
    <location>
        <position position="1"/>
    </location>
</feature>
<feature type="compositionally biased region" description="Basic and acidic residues" evidence="1">
    <location>
        <begin position="141"/>
        <end position="152"/>
    </location>
</feature>
<accession>A0A559M8P1</accession>
<evidence type="ECO:0000313" key="3">
    <source>
        <dbReference type="EMBL" id="TVY89324.1"/>
    </source>
</evidence>
<evidence type="ECO:0008006" key="5">
    <source>
        <dbReference type="Google" id="ProtNLM"/>
    </source>
</evidence>
<reference evidence="3 4" key="1">
    <citation type="submission" date="2018-05" db="EMBL/GenBank/DDBJ databases">
        <title>Genome sequencing and assembly of the regulated plant pathogen Lachnellula willkommii and related sister species for the development of diagnostic species identification markers.</title>
        <authorList>
            <person name="Giroux E."/>
            <person name="Bilodeau G."/>
        </authorList>
    </citation>
    <scope>NUCLEOTIDE SEQUENCE [LARGE SCALE GENOMIC DNA]</scope>
    <source>
        <strain evidence="3 4">CBS 172.35</strain>
    </source>
</reference>
<dbReference type="Proteomes" id="UP000315522">
    <property type="component" value="Unassembled WGS sequence"/>
</dbReference>
<gene>
    <name evidence="3" type="ORF">LAWI1_G006758</name>
</gene>
<evidence type="ECO:0000313" key="4">
    <source>
        <dbReference type="Proteomes" id="UP000315522"/>
    </source>
</evidence>
<feature type="compositionally biased region" description="Acidic residues" evidence="1">
    <location>
        <begin position="57"/>
        <end position="69"/>
    </location>
</feature>
<feature type="region of interest" description="Disordered" evidence="1">
    <location>
        <begin position="52"/>
        <end position="171"/>
    </location>
</feature>
<sequence length="800" mass="89750">APPLPLLQLLLHLQRTESCLVPSLAVAAYVHHHDLPGALLIADSRTKHAISYAEPSSDSDLDSDSDELGESSLRRTARPRVQPRRSSRRAGAYQSDDDEEDELLDTEPTQPRPLETPLVKKSNTLSGSIEPRAKRTQVRRYHSDESDDELPKTKRRKTTGPPTPKSPKPLANSFTNIIGSGVIPQWQSLPYHVLLQVFKYAAYPLYDVCTFQPSPSATWLLKMARLCRQFTEPALTALYSSPPLVPMVQAHSLVDILRSDPRQMAFGYRQKIRSLHIDVGQVVAYSLTGSGHLDLRDLIKDLPRLADLELYHQKDMAPYRELNDNIKWTYPESLFDALEYVDPSADPMRGDKTSVCRLRSWRWSRRLAGSMWDIEKMHEVHLKPSFSALRKIGFVDYQIPDGKGVHPRQTLLADSLKPLKNLQHLVFEASTICDEDLLPLLPKDLRHLEFINCAGLEAEHIATFLLTHGSQLRTLVLNHNQRLSLSFLPILGIACPHLQVFKMNLSYYNGSTAYRDSEPLYAQLLLPDQVPVWPSTLQTIELINMRKWETEAAEMFFQSLLDSAANLPDLRKLALQCIISVGWRDRASFREKWIGSLDRVFKRVSEPPQHIVSIRSCDAPEAGPIAHPKVKTDIPIRDCTPPHISDSSSTEATAPSPARRSRRTATQPGLYAESPDNSDAEPEAEYQLPNDSFKSSRPNGLARELAILKQTAGIDSPPDNPSSPAAASSDDDEPIINKIKSKGKGKAREVIQGMCEAVEVRIDNLRPTEVQVTEADFLDEEVSGDEDWNGEDVVVDGYAW</sequence>